<comment type="caution">
    <text evidence="1">The sequence shown here is derived from an EMBL/GenBank/DDBJ whole genome shotgun (WGS) entry which is preliminary data.</text>
</comment>
<dbReference type="Proteomes" id="UP000324222">
    <property type="component" value="Unassembled WGS sequence"/>
</dbReference>
<dbReference type="EMBL" id="VSRR010011403">
    <property type="protein sequence ID" value="MPC53136.1"/>
    <property type="molecule type" value="Genomic_DNA"/>
</dbReference>
<proteinExistence type="predicted"/>
<dbReference type="AlphaFoldDB" id="A0A5B7G6M0"/>
<name>A0A5B7G6M0_PORTR</name>
<keyword evidence="2" id="KW-1185">Reference proteome</keyword>
<evidence type="ECO:0000313" key="2">
    <source>
        <dbReference type="Proteomes" id="UP000324222"/>
    </source>
</evidence>
<sequence length="145" mass="16019">MGRWAQTSPLPFFPSTTTTTTTITTFTRSSSLPRSLLLLTPQSNLFLFQILVLINFSPILDRGNDREEEGRGVLEGRGGRGWVKMAAGGELTTPTWTHNLPTCGCTCRQHPTSRPHKNWPGLLSIISRSRQMTPPAREVISSAGR</sequence>
<evidence type="ECO:0000313" key="1">
    <source>
        <dbReference type="EMBL" id="MPC53136.1"/>
    </source>
</evidence>
<protein>
    <submittedName>
        <fullName evidence="1">Uncharacterized protein</fullName>
    </submittedName>
</protein>
<reference evidence="1 2" key="1">
    <citation type="submission" date="2019-05" db="EMBL/GenBank/DDBJ databases">
        <title>Another draft genome of Portunus trituberculatus and its Hox gene families provides insights of decapod evolution.</title>
        <authorList>
            <person name="Jeong J.-H."/>
            <person name="Song I."/>
            <person name="Kim S."/>
            <person name="Choi T."/>
            <person name="Kim D."/>
            <person name="Ryu S."/>
            <person name="Kim W."/>
        </authorList>
    </citation>
    <scope>NUCLEOTIDE SEQUENCE [LARGE SCALE GENOMIC DNA]</scope>
    <source>
        <tissue evidence="1">Muscle</tissue>
    </source>
</reference>
<accession>A0A5B7G6M0</accession>
<gene>
    <name evidence="1" type="ORF">E2C01_047021</name>
</gene>
<organism evidence="1 2">
    <name type="scientific">Portunus trituberculatus</name>
    <name type="common">Swimming crab</name>
    <name type="synonym">Neptunus trituberculatus</name>
    <dbReference type="NCBI Taxonomy" id="210409"/>
    <lineage>
        <taxon>Eukaryota</taxon>
        <taxon>Metazoa</taxon>
        <taxon>Ecdysozoa</taxon>
        <taxon>Arthropoda</taxon>
        <taxon>Crustacea</taxon>
        <taxon>Multicrustacea</taxon>
        <taxon>Malacostraca</taxon>
        <taxon>Eumalacostraca</taxon>
        <taxon>Eucarida</taxon>
        <taxon>Decapoda</taxon>
        <taxon>Pleocyemata</taxon>
        <taxon>Brachyura</taxon>
        <taxon>Eubrachyura</taxon>
        <taxon>Portunoidea</taxon>
        <taxon>Portunidae</taxon>
        <taxon>Portuninae</taxon>
        <taxon>Portunus</taxon>
    </lineage>
</organism>